<sequence length="136" mass="15695">MSQFLKLYILIALVTIISGCSVNNKTTNSIKENVLSAFEEEGIELSVKKDNSIPFDYPNSKEGIYQFDGGRIYCLFYGYNQTKQIEEKIRATLAETEFLYPPHVSYYDKFTIIFIPTTDNIEITEKVDLVLDRLKK</sequence>
<dbReference type="EMBL" id="SJTH01000042">
    <property type="protein sequence ID" value="TCJ02067.1"/>
    <property type="molecule type" value="Genomic_DNA"/>
</dbReference>
<proteinExistence type="predicted"/>
<keyword evidence="2" id="KW-1185">Reference proteome</keyword>
<comment type="caution">
    <text evidence="1">The sequence shown here is derived from an EMBL/GenBank/DDBJ whole genome shotgun (WGS) entry which is preliminary data.</text>
</comment>
<dbReference type="OrthoDB" id="2939783at2"/>
<reference evidence="1 2" key="1">
    <citation type="submission" date="2019-03" db="EMBL/GenBank/DDBJ databases">
        <authorList>
            <person name="Jensen L."/>
            <person name="Storgaard J."/>
            <person name="Sulaj E."/>
            <person name="Schramm A."/>
            <person name="Marshall I.P.G."/>
        </authorList>
    </citation>
    <scope>NUCLEOTIDE SEQUENCE [LARGE SCALE GENOMIC DNA]</scope>
    <source>
        <strain evidence="1 2">2017H2G3</strain>
    </source>
</reference>
<protein>
    <submittedName>
        <fullName evidence="1">Uncharacterized protein</fullName>
    </submittedName>
</protein>
<evidence type="ECO:0000313" key="1">
    <source>
        <dbReference type="EMBL" id="TCJ02067.1"/>
    </source>
</evidence>
<organism evidence="1 2">
    <name type="scientific">Cytobacillus praedii</name>
    <dbReference type="NCBI Taxonomy" id="1742358"/>
    <lineage>
        <taxon>Bacteria</taxon>
        <taxon>Bacillati</taxon>
        <taxon>Bacillota</taxon>
        <taxon>Bacilli</taxon>
        <taxon>Bacillales</taxon>
        <taxon>Bacillaceae</taxon>
        <taxon>Cytobacillus</taxon>
    </lineage>
</organism>
<accession>A0A4R1AXW8</accession>
<name>A0A4R1AXW8_9BACI</name>
<evidence type="ECO:0000313" key="2">
    <source>
        <dbReference type="Proteomes" id="UP000293846"/>
    </source>
</evidence>
<dbReference type="PROSITE" id="PS51257">
    <property type="entry name" value="PROKAR_LIPOPROTEIN"/>
    <property type="match status" value="1"/>
</dbReference>
<gene>
    <name evidence="1" type="ORF">E0Y62_21255</name>
</gene>
<dbReference type="AlphaFoldDB" id="A0A4R1AXW8"/>
<dbReference type="Proteomes" id="UP000293846">
    <property type="component" value="Unassembled WGS sequence"/>
</dbReference>
<dbReference type="RefSeq" id="WP_131238071.1">
    <property type="nucleotide sequence ID" value="NZ_SJTH01000042.1"/>
</dbReference>